<comment type="caution">
    <text evidence="1">The sequence shown here is derived from an EMBL/GenBank/DDBJ whole genome shotgun (WGS) entry which is preliminary data.</text>
</comment>
<organism evidence="1 2">
    <name type="scientific">Rhodanobacter denitrificans</name>
    <dbReference type="NCBI Taxonomy" id="666685"/>
    <lineage>
        <taxon>Bacteria</taxon>
        <taxon>Pseudomonadati</taxon>
        <taxon>Pseudomonadota</taxon>
        <taxon>Gammaproteobacteria</taxon>
        <taxon>Lysobacterales</taxon>
        <taxon>Rhodanobacteraceae</taxon>
        <taxon>Rhodanobacter</taxon>
    </lineage>
</organism>
<evidence type="ECO:0000313" key="1">
    <source>
        <dbReference type="EMBL" id="PZQ09376.1"/>
    </source>
</evidence>
<gene>
    <name evidence="1" type="ORF">DI564_17835</name>
</gene>
<protein>
    <submittedName>
        <fullName evidence="1">Transcriptional regulator</fullName>
    </submittedName>
</protein>
<name>A0A2W5JX20_9GAMM</name>
<sequence length="212" mass="24094">MEAKHSKVEQICDAIRLGLQKGRYRPGIRIDPAPLTQKYRTSLTPVRSAFYCLCSDGVLEAHGRAGYRAPLPTEVSLRGQYNWMEFLLIQACNLTPADSEPAGGPAFNRRGVDAVLLTRQLFDVIASGTQWPDLSREARLASDRLAPARHIERPFCKDALEELADINRLWLKRDLPRLRQALFEYHQRRRELVPRIVAVMARHAAKQDGPKQ</sequence>
<dbReference type="InterPro" id="IPR036388">
    <property type="entry name" value="WH-like_DNA-bd_sf"/>
</dbReference>
<dbReference type="AlphaFoldDB" id="A0A2W5JX20"/>
<accession>A0A2W5JX20</accession>
<evidence type="ECO:0000313" key="2">
    <source>
        <dbReference type="Proteomes" id="UP000249046"/>
    </source>
</evidence>
<dbReference type="SUPFAM" id="SSF46785">
    <property type="entry name" value="Winged helix' DNA-binding domain"/>
    <property type="match status" value="1"/>
</dbReference>
<proteinExistence type="predicted"/>
<reference evidence="1 2" key="1">
    <citation type="submission" date="2017-08" db="EMBL/GenBank/DDBJ databases">
        <title>Infants hospitalized years apart are colonized by the same room-sourced microbial strains.</title>
        <authorList>
            <person name="Brooks B."/>
            <person name="Olm M.R."/>
            <person name="Firek B.A."/>
            <person name="Baker R."/>
            <person name="Thomas B.C."/>
            <person name="Morowitz M.J."/>
            <person name="Banfield J.F."/>
        </authorList>
    </citation>
    <scope>NUCLEOTIDE SEQUENCE [LARGE SCALE GENOMIC DNA]</scope>
    <source>
        <strain evidence="1">S2_005_003_R2_42</strain>
    </source>
</reference>
<dbReference type="Gene3D" id="1.10.10.10">
    <property type="entry name" value="Winged helix-like DNA-binding domain superfamily/Winged helix DNA-binding domain"/>
    <property type="match status" value="1"/>
</dbReference>
<dbReference type="InterPro" id="IPR036390">
    <property type="entry name" value="WH_DNA-bd_sf"/>
</dbReference>
<dbReference type="Proteomes" id="UP000249046">
    <property type="component" value="Unassembled WGS sequence"/>
</dbReference>
<dbReference type="EMBL" id="QFPO01000029">
    <property type="protein sequence ID" value="PZQ09376.1"/>
    <property type="molecule type" value="Genomic_DNA"/>
</dbReference>